<dbReference type="Gene3D" id="2.10.109.10">
    <property type="entry name" value="Umud Fragment, subunit A"/>
    <property type="match status" value="1"/>
</dbReference>
<dbReference type="EMBL" id="BMFP01000007">
    <property type="protein sequence ID" value="GGG26681.1"/>
    <property type="molecule type" value="Genomic_DNA"/>
</dbReference>
<evidence type="ECO:0000259" key="4">
    <source>
        <dbReference type="Pfam" id="PF10502"/>
    </source>
</evidence>
<reference evidence="6" key="1">
    <citation type="journal article" date="2019" name="Int. J. Syst. Evol. Microbiol.">
        <title>The Global Catalogue of Microorganisms (GCM) 10K type strain sequencing project: providing services to taxonomists for standard genome sequencing and annotation.</title>
        <authorList>
            <consortium name="The Broad Institute Genomics Platform"/>
            <consortium name="The Broad Institute Genome Sequencing Center for Infectious Disease"/>
            <person name="Wu L."/>
            <person name="Ma J."/>
        </authorList>
    </citation>
    <scope>NUCLEOTIDE SEQUENCE [LARGE SCALE GENOMIC DNA]</scope>
    <source>
        <strain evidence="6">CGMCC 1.12749</strain>
    </source>
</reference>
<dbReference type="CDD" id="cd06530">
    <property type="entry name" value="S26_SPase_I"/>
    <property type="match status" value="1"/>
</dbReference>
<dbReference type="Proteomes" id="UP000634043">
    <property type="component" value="Unassembled WGS sequence"/>
</dbReference>
<name>A0ABQ1WFL8_9BACT</name>
<gene>
    <name evidence="5" type="ORF">GCM10011323_32830</name>
</gene>
<feature type="domain" description="Peptidase S26" evidence="4">
    <location>
        <begin position="1"/>
        <end position="32"/>
    </location>
</feature>
<evidence type="ECO:0000256" key="1">
    <source>
        <dbReference type="ARBA" id="ARBA00009370"/>
    </source>
</evidence>
<dbReference type="InterPro" id="IPR000223">
    <property type="entry name" value="Pept_S26A_signal_pept_1"/>
</dbReference>
<evidence type="ECO:0000256" key="3">
    <source>
        <dbReference type="ARBA" id="ARBA00029906"/>
    </source>
</evidence>
<protein>
    <recommendedName>
        <fullName evidence="2">Signal peptidase I</fullName>
    </recommendedName>
    <alternativeName>
        <fullName evidence="3">Leader peptidase I</fullName>
    </alternativeName>
</protein>
<dbReference type="PANTHER" id="PTHR43390:SF1">
    <property type="entry name" value="CHLOROPLAST PROCESSING PEPTIDASE"/>
    <property type="match status" value="1"/>
</dbReference>
<evidence type="ECO:0000256" key="2">
    <source>
        <dbReference type="ARBA" id="ARBA00019232"/>
    </source>
</evidence>
<comment type="similarity">
    <text evidence="1">Belongs to the peptidase S26 family.</text>
</comment>
<dbReference type="InterPro" id="IPR036286">
    <property type="entry name" value="LexA/Signal_pep-like_sf"/>
</dbReference>
<organism evidence="5 6">
    <name type="scientific">Pontibacter amylolyticus</name>
    <dbReference type="NCBI Taxonomy" id="1424080"/>
    <lineage>
        <taxon>Bacteria</taxon>
        <taxon>Pseudomonadati</taxon>
        <taxon>Bacteroidota</taxon>
        <taxon>Cytophagia</taxon>
        <taxon>Cytophagales</taxon>
        <taxon>Hymenobacteraceae</taxon>
        <taxon>Pontibacter</taxon>
    </lineage>
</organism>
<comment type="caution">
    <text evidence="5">The sequence shown here is derived from an EMBL/GenBank/DDBJ whole genome shotgun (WGS) entry which is preliminary data.</text>
</comment>
<dbReference type="SUPFAM" id="SSF51306">
    <property type="entry name" value="LexA/Signal peptidase"/>
    <property type="match status" value="1"/>
</dbReference>
<evidence type="ECO:0000313" key="6">
    <source>
        <dbReference type="Proteomes" id="UP000634043"/>
    </source>
</evidence>
<keyword evidence="6" id="KW-1185">Reference proteome</keyword>
<evidence type="ECO:0000313" key="5">
    <source>
        <dbReference type="EMBL" id="GGG26681.1"/>
    </source>
</evidence>
<dbReference type="PANTHER" id="PTHR43390">
    <property type="entry name" value="SIGNAL PEPTIDASE I"/>
    <property type="match status" value="1"/>
</dbReference>
<dbReference type="Pfam" id="PF10502">
    <property type="entry name" value="Peptidase_S26"/>
    <property type="match status" value="1"/>
</dbReference>
<proteinExistence type="inferred from homology"/>
<sequence>MMGDNRHNSLDSRYWGFVPADHIVGKAVMIWMSTDPYGGFLDKIRWSRLFKTIE</sequence>
<accession>A0ABQ1WFL8</accession>
<dbReference type="InterPro" id="IPR019533">
    <property type="entry name" value="Peptidase_S26"/>
</dbReference>